<sequence length="94" mass="10553">MDLNNKQRQVLESIFTNPIPANIVWQDIEKLFMALGADVSQGQGSRVRVKLNDVKAVFHEPHPEKETDKGAVKSVREFLLKAGIEPETLVNGDR</sequence>
<dbReference type="Proteomes" id="UP000729701">
    <property type="component" value="Unassembled WGS sequence"/>
</dbReference>
<dbReference type="Pfam" id="PF07927">
    <property type="entry name" value="HicA_toxin"/>
    <property type="match status" value="1"/>
</dbReference>
<dbReference type="EMBL" id="JAHHGZ010000010">
    <property type="protein sequence ID" value="MBW4667996.1"/>
    <property type="molecule type" value="Genomic_DNA"/>
</dbReference>
<name>A0A951QM60_9CYAN</name>
<organism evidence="1 2">
    <name type="scientific">Cyanomargarita calcarea GSE-NOS-MK-12-04C</name>
    <dbReference type="NCBI Taxonomy" id="2839659"/>
    <lineage>
        <taxon>Bacteria</taxon>
        <taxon>Bacillati</taxon>
        <taxon>Cyanobacteriota</taxon>
        <taxon>Cyanophyceae</taxon>
        <taxon>Nostocales</taxon>
        <taxon>Cyanomargaritaceae</taxon>
        <taxon>Cyanomargarita</taxon>
    </lineage>
</organism>
<dbReference type="AlphaFoldDB" id="A0A951QM60"/>
<accession>A0A951QM60</accession>
<comment type="caution">
    <text evidence="1">The sequence shown here is derived from an EMBL/GenBank/DDBJ whole genome shotgun (WGS) entry which is preliminary data.</text>
</comment>
<reference evidence="1" key="1">
    <citation type="submission" date="2021-05" db="EMBL/GenBank/DDBJ databases">
        <authorList>
            <person name="Pietrasiak N."/>
            <person name="Ward R."/>
            <person name="Stajich J.E."/>
            <person name="Kurbessoian T."/>
        </authorList>
    </citation>
    <scope>NUCLEOTIDE SEQUENCE</scope>
    <source>
        <strain evidence="1">GSE-NOS-MK-12-04C</strain>
    </source>
</reference>
<proteinExistence type="predicted"/>
<evidence type="ECO:0000313" key="1">
    <source>
        <dbReference type="EMBL" id="MBW4667996.1"/>
    </source>
</evidence>
<evidence type="ECO:0000313" key="2">
    <source>
        <dbReference type="Proteomes" id="UP000729701"/>
    </source>
</evidence>
<dbReference type="InterPro" id="IPR012933">
    <property type="entry name" value="HicA_mRNA_interferase"/>
</dbReference>
<gene>
    <name evidence="1" type="ORF">KME60_11350</name>
</gene>
<protein>
    <submittedName>
        <fullName evidence="1">Type II toxin-antitoxin system HicA family toxin</fullName>
    </submittedName>
</protein>
<dbReference type="GO" id="GO:0003729">
    <property type="term" value="F:mRNA binding"/>
    <property type="evidence" value="ECO:0007669"/>
    <property type="project" value="InterPro"/>
</dbReference>
<reference evidence="1" key="2">
    <citation type="journal article" date="2022" name="Microbiol. Resour. Announc.">
        <title>Metagenome Sequencing to Explore Phylogenomics of Terrestrial Cyanobacteria.</title>
        <authorList>
            <person name="Ward R.D."/>
            <person name="Stajich J.E."/>
            <person name="Johansen J.R."/>
            <person name="Huntemann M."/>
            <person name="Clum A."/>
            <person name="Foster B."/>
            <person name="Foster B."/>
            <person name="Roux S."/>
            <person name="Palaniappan K."/>
            <person name="Varghese N."/>
            <person name="Mukherjee S."/>
            <person name="Reddy T.B.K."/>
            <person name="Daum C."/>
            <person name="Copeland A."/>
            <person name="Chen I.A."/>
            <person name="Ivanova N.N."/>
            <person name="Kyrpides N.C."/>
            <person name="Shapiro N."/>
            <person name="Eloe-Fadrosh E.A."/>
            <person name="Pietrasiak N."/>
        </authorList>
    </citation>
    <scope>NUCLEOTIDE SEQUENCE</scope>
    <source>
        <strain evidence="1">GSE-NOS-MK-12-04C</strain>
    </source>
</reference>